<sequence>MCSLFLVLRLLITIAVRSIKKKTHQRLLLREVSVMQQRLAELFIEVGVILWGNSDATALFGCAGVSV</sequence>
<protein>
    <submittedName>
        <fullName evidence="1">Uncharacterized protein</fullName>
    </submittedName>
</protein>
<organism evidence="1 2">
    <name type="scientific">Comamonas testosteroni</name>
    <name type="common">Pseudomonas testosteroni</name>
    <dbReference type="NCBI Taxonomy" id="285"/>
    <lineage>
        <taxon>Bacteria</taxon>
        <taxon>Pseudomonadati</taxon>
        <taxon>Pseudomonadota</taxon>
        <taxon>Betaproteobacteria</taxon>
        <taxon>Burkholderiales</taxon>
        <taxon>Comamonadaceae</taxon>
        <taxon>Comamonas</taxon>
    </lineage>
</organism>
<reference evidence="1 2" key="1">
    <citation type="submission" date="2018-08" db="EMBL/GenBank/DDBJ databases">
        <title>Comamonas testosteroni strain SWCO2.</title>
        <authorList>
            <person name="Jiang N."/>
            <person name="Zhang X.Z."/>
        </authorList>
    </citation>
    <scope>NUCLEOTIDE SEQUENCE [LARGE SCALE GENOMIC DNA]</scope>
    <source>
        <strain evidence="1 2">SWCO2</strain>
    </source>
</reference>
<evidence type="ECO:0000313" key="1">
    <source>
        <dbReference type="EMBL" id="RGE39410.1"/>
    </source>
</evidence>
<keyword evidence="2" id="KW-1185">Reference proteome</keyword>
<gene>
    <name evidence="1" type="ORF">DZC30_21870</name>
</gene>
<dbReference type="AlphaFoldDB" id="A0A373F605"/>
<evidence type="ECO:0000313" key="2">
    <source>
        <dbReference type="Proteomes" id="UP000261948"/>
    </source>
</evidence>
<dbReference type="EMBL" id="QURR01000052">
    <property type="protein sequence ID" value="RGE39410.1"/>
    <property type="molecule type" value="Genomic_DNA"/>
</dbReference>
<comment type="caution">
    <text evidence="1">The sequence shown here is derived from an EMBL/GenBank/DDBJ whole genome shotgun (WGS) entry which is preliminary data.</text>
</comment>
<name>A0A373F605_COMTE</name>
<dbReference type="Proteomes" id="UP000261948">
    <property type="component" value="Unassembled WGS sequence"/>
</dbReference>
<proteinExistence type="predicted"/>
<accession>A0A373F605</accession>